<evidence type="ECO:0000256" key="4">
    <source>
        <dbReference type="RuleBase" id="RU004381"/>
    </source>
</evidence>
<protein>
    <recommendedName>
        <fullName evidence="5">40S ribosomal protein S24</fullName>
    </recommendedName>
</protein>
<dbReference type="InterPro" id="IPR001976">
    <property type="entry name" value="Ribosomal_eS24"/>
</dbReference>
<dbReference type="EMBL" id="BN001075">
    <property type="protein sequence ID" value="CAL69113.1"/>
    <property type="molecule type" value="mRNA"/>
</dbReference>
<evidence type="ECO:0000313" key="7">
    <source>
        <dbReference type="EMBL" id="CAL69113.1"/>
    </source>
</evidence>
<dbReference type="GO" id="GO:0006412">
    <property type="term" value="P:translation"/>
    <property type="evidence" value="ECO:0007669"/>
    <property type="project" value="InterPro"/>
</dbReference>
<evidence type="ECO:0000256" key="1">
    <source>
        <dbReference type="ARBA" id="ARBA00009680"/>
    </source>
</evidence>
<gene>
    <name evidence="7" type="primary">rps24</name>
</gene>
<dbReference type="Gene3D" id="3.30.70.3370">
    <property type="match status" value="1"/>
</dbReference>
<dbReference type="InterPro" id="IPR018098">
    <property type="entry name" value="Ribosomal_eS24_CS"/>
</dbReference>
<dbReference type="FunFam" id="3.30.70.3370:FF:000001">
    <property type="entry name" value="40S ribosomal protein S24"/>
    <property type="match status" value="1"/>
</dbReference>
<evidence type="ECO:0000256" key="6">
    <source>
        <dbReference type="SAM" id="MobiDB-lite"/>
    </source>
</evidence>
<dbReference type="PROSITE" id="PS00529">
    <property type="entry name" value="RIBOSOMAL_S24E"/>
    <property type="match status" value="1"/>
</dbReference>
<dbReference type="SUPFAM" id="SSF54189">
    <property type="entry name" value="Ribosomal proteins S24e, L23 and L15e"/>
    <property type="match status" value="1"/>
</dbReference>
<accession>A8E6C6</accession>
<keyword evidence="3 4" id="KW-0687">Ribonucleoprotein</keyword>
<dbReference type="GO" id="GO:1990904">
    <property type="term" value="C:ribonucleoprotein complex"/>
    <property type="evidence" value="ECO:0007669"/>
    <property type="project" value="UniProtKB-KW"/>
</dbReference>
<comment type="similarity">
    <text evidence="1 4">Belongs to the eukaryotic ribosomal protein eS24 family.</text>
</comment>
<dbReference type="Pfam" id="PF01282">
    <property type="entry name" value="Ribosomal_S24e"/>
    <property type="match status" value="1"/>
</dbReference>
<feature type="compositionally biased region" description="Low complexity" evidence="6">
    <location>
        <begin position="124"/>
        <end position="135"/>
    </location>
</feature>
<dbReference type="GO" id="GO:0003735">
    <property type="term" value="F:structural constituent of ribosome"/>
    <property type="evidence" value="ECO:0007669"/>
    <property type="project" value="InterPro"/>
</dbReference>
<sequence length="135" mass="15383">MAEKGAVTVRTRKFMSNRLLNRKQMVVDVIHPGRATVPKTEVRDQLAKMYKTTPDVIFAFGFHTLFGGNKTIGFALIYDNMDSAKKYEPKYRLARHGVIEKKKTGRKQIKELKNRKKKFRGTAKAKVGAAGKKKK</sequence>
<evidence type="ECO:0000256" key="2">
    <source>
        <dbReference type="ARBA" id="ARBA00022980"/>
    </source>
</evidence>
<dbReference type="HAMAP" id="MF_00545">
    <property type="entry name" value="Ribosomal_eS24"/>
    <property type="match status" value="1"/>
</dbReference>
<dbReference type="PANTHER" id="PTHR10496">
    <property type="entry name" value="40S RIBOSOMAL PROTEIN S24"/>
    <property type="match status" value="1"/>
</dbReference>
<name>A8E6C6_9BILA</name>
<dbReference type="AlphaFoldDB" id="A8E6C6"/>
<organism evidence="7">
    <name type="scientific">Spadella cephaloptera</name>
    <dbReference type="NCBI Taxonomy" id="52888"/>
    <lineage>
        <taxon>Eukaryota</taxon>
        <taxon>Metazoa</taxon>
        <taxon>Spiralia</taxon>
        <taxon>Gnathifera</taxon>
        <taxon>Chaetognatha</taxon>
        <taxon>Sagittoidea</taxon>
        <taxon>Phragmophora</taxon>
        <taxon>Spadellidae</taxon>
        <taxon>Spadella</taxon>
    </lineage>
</organism>
<evidence type="ECO:0000256" key="3">
    <source>
        <dbReference type="ARBA" id="ARBA00023274"/>
    </source>
</evidence>
<dbReference type="InterPro" id="IPR012678">
    <property type="entry name" value="Ribosomal_uL23/eL15/eS24_sf"/>
</dbReference>
<evidence type="ECO:0000256" key="5">
    <source>
        <dbReference type="RuleBase" id="RU004383"/>
    </source>
</evidence>
<dbReference type="GO" id="GO:0005840">
    <property type="term" value="C:ribosome"/>
    <property type="evidence" value="ECO:0007669"/>
    <property type="project" value="UniProtKB-KW"/>
</dbReference>
<reference evidence="7" key="1">
    <citation type="journal article" date="2007" name="BMC Evol. Biol.">
        <title>Translational machinery of the chaetognath Spadella cephaloptera: a transcriptomic approach to the analysis of cytosolic ribosomal protein genes and their expression.</title>
        <authorList>
            <person name="Barthelemy R."/>
            <person name="Chenuil A."/>
            <person name="Blanquart S."/>
            <person name="Casanova J.-P."/>
            <person name="Faure E."/>
        </authorList>
    </citation>
    <scope>NUCLEOTIDE SEQUENCE</scope>
    <source>
        <tissue evidence="7">Whole animal</tissue>
    </source>
</reference>
<dbReference type="InterPro" id="IPR053709">
    <property type="entry name" value="eRP_eS24_sf"/>
</dbReference>
<keyword evidence="2 4" id="KW-0689">Ribosomal protein</keyword>
<proteinExistence type="evidence at transcript level"/>
<feature type="region of interest" description="Disordered" evidence="6">
    <location>
        <begin position="115"/>
        <end position="135"/>
    </location>
</feature>